<evidence type="ECO:0000256" key="1">
    <source>
        <dbReference type="ARBA" id="ARBA00010617"/>
    </source>
</evidence>
<keyword evidence="4" id="KW-0560">Oxidoreductase</keyword>
<dbReference type="SUPFAM" id="SSF48264">
    <property type="entry name" value="Cytochrome P450"/>
    <property type="match status" value="1"/>
</dbReference>
<dbReference type="PANTHER" id="PTHR24291:SF50">
    <property type="entry name" value="BIFUNCTIONAL ALBAFLAVENONE MONOOXYGENASE_TERPENE SYNTHASE"/>
    <property type="match status" value="1"/>
</dbReference>
<dbReference type="PRINTS" id="PR00465">
    <property type="entry name" value="EP450IV"/>
</dbReference>
<accession>A0A3B1A201</accession>
<dbReference type="GO" id="GO:0005506">
    <property type="term" value="F:iron ion binding"/>
    <property type="evidence" value="ECO:0007669"/>
    <property type="project" value="InterPro"/>
</dbReference>
<keyword evidence="6" id="KW-0503">Monooxygenase</keyword>
<evidence type="ECO:0000313" key="7">
    <source>
        <dbReference type="EMBL" id="VAW93782.1"/>
    </source>
</evidence>
<dbReference type="PROSITE" id="PS00086">
    <property type="entry name" value="CYTOCHROME_P450"/>
    <property type="match status" value="1"/>
</dbReference>
<dbReference type="InterPro" id="IPR017972">
    <property type="entry name" value="Cyt_P450_CS"/>
</dbReference>
<dbReference type="PANTHER" id="PTHR24291">
    <property type="entry name" value="CYTOCHROME P450 FAMILY 4"/>
    <property type="match status" value="1"/>
</dbReference>
<keyword evidence="5" id="KW-0408">Iron</keyword>
<comment type="similarity">
    <text evidence="1">Belongs to the cytochrome P450 family.</text>
</comment>
<reference evidence="7" key="1">
    <citation type="submission" date="2018-06" db="EMBL/GenBank/DDBJ databases">
        <authorList>
            <person name="Zhirakovskaya E."/>
        </authorList>
    </citation>
    <scope>NUCLEOTIDE SEQUENCE</scope>
</reference>
<evidence type="ECO:0000256" key="4">
    <source>
        <dbReference type="ARBA" id="ARBA00023002"/>
    </source>
</evidence>
<evidence type="ECO:0000256" key="3">
    <source>
        <dbReference type="ARBA" id="ARBA00022723"/>
    </source>
</evidence>
<sequence>MTESLQDNLKNPPGPAEAYDINTTDDSFALLEQFYQQYGDIVRVKSKTRRSDSYLINNSEYIKHILLKNYQNYKKGVGFERVKMLLGNGIIVSDGEFWRKQRRMIQPAFSKSMIAAQVAMVQKCNLKQMNKWTALLDSQGSAEIDISYEASDLALDIILRLLFSDDVDTLLEQAGENPFAFLTEDPTRDMKVVLKYRSLMSLLLELIQARRTTTKKYNDFVSVFVAARDKETGDGMTDKELLDEVMTMIVAGHETSAITLTWVWYFIAKYNNVDKAVQDELSLSGISGAPGINDLEKLPYIKQVTEEALRMYPPVWLFTRKAIADDQVGGYFIPAGADIFLSPYYLHRNTDYWDNVDEFRPQRFTADAEKQRHKFCYLPFSAGPRRCIGDFFATVEMQIHIGLMAQKFRFELLDDKMPELEANINMRAKNPIMLKISKR</sequence>
<dbReference type="InterPro" id="IPR002403">
    <property type="entry name" value="Cyt_P450_E_grp-IV"/>
</dbReference>
<dbReference type="InterPro" id="IPR001128">
    <property type="entry name" value="Cyt_P450"/>
</dbReference>
<gene>
    <name evidence="7" type="ORF">MNBD_GAMMA23-724</name>
</gene>
<dbReference type="GO" id="GO:0020037">
    <property type="term" value="F:heme binding"/>
    <property type="evidence" value="ECO:0007669"/>
    <property type="project" value="InterPro"/>
</dbReference>
<keyword evidence="3" id="KW-0479">Metal-binding</keyword>
<keyword evidence="2" id="KW-0349">Heme</keyword>
<protein>
    <recommendedName>
        <fullName evidence="8">Cytochrome P450</fullName>
    </recommendedName>
</protein>
<evidence type="ECO:0000256" key="2">
    <source>
        <dbReference type="ARBA" id="ARBA00022617"/>
    </source>
</evidence>
<dbReference type="InterPro" id="IPR050196">
    <property type="entry name" value="Cytochrome_P450_Monoox"/>
</dbReference>
<dbReference type="InterPro" id="IPR036396">
    <property type="entry name" value="Cyt_P450_sf"/>
</dbReference>
<evidence type="ECO:0000256" key="6">
    <source>
        <dbReference type="ARBA" id="ARBA00023033"/>
    </source>
</evidence>
<dbReference type="Pfam" id="PF00067">
    <property type="entry name" value="p450"/>
    <property type="match status" value="2"/>
</dbReference>
<dbReference type="PRINTS" id="PR00385">
    <property type="entry name" value="P450"/>
</dbReference>
<dbReference type="GO" id="GO:0004497">
    <property type="term" value="F:monooxygenase activity"/>
    <property type="evidence" value="ECO:0007669"/>
    <property type="project" value="UniProtKB-KW"/>
</dbReference>
<dbReference type="AlphaFoldDB" id="A0A3B1A201"/>
<evidence type="ECO:0000256" key="5">
    <source>
        <dbReference type="ARBA" id="ARBA00023004"/>
    </source>
</evidence>
<dbReference type="GO" id="GO:0016705">
    <property type="term" value="F:oxidoreductase activity, acting on paired donors, with incorporation or reduction of molecular oxygen"/>
    <property type="evidence" value="ECO:0007669"/>
    <property type="project" value="InterPro"/>
</dbReference>
<name>A0A3B1A201_9ZZZZ</name>
<proteinExistence type="inferred from homology"/>
<evidence type="ECO:0008006" key="8">
    <source>
        <dbReference type="Google" id="ProtNLM"/>
    </source>
</evidence>
<organism evidence="7">
    <name type="scientific">hydrothermal vent metagenome</name>
    <dbReference type="NCBI Taxonomy" id="652676"/>
    <lineage>
        <taxon>unclassified sequences</taxon>
        <taxon>metagenomes</taxon>
        <taxon>ecological metagenomes</taxon>
    </lineage>
</organism>
<dbReference type="CDD" id="cd20620">
    <property type="entry name" value="CYP132-like"/>
    <property type="match status" value="1"/>
</dbReference>
<dbReference type="EMBL" id="UOFT01000034">
    <property type="protein sequence ID" value="VAW93782.1"/>
    <property type="molecule type" value="Genomic_DNA"/>
</dbReference>
<dbReference type="Gene3D" id="1.10.630.10">
    <property type="entry name" value="Cytochrome P450"/>
    <property type="match status" value="1"/>
</dbReference>